<evidence type="ECO:0000313" key="3">
    <source>
        <dbReference type="Proteomes" id="UP000799764"/>
    </source>
</evidence>
<feature type="region of interest" description="Disordered" evidence="1">
    <location>
        <begin position="34"/>
        <end position="68"/>
    </location>
</feature>
<dbReference type="AlphaFoldDB" id="A0A9P4PR36"/>
<sequence>MKMTRWRMASQDPLSKALRTAVHALSISCTAQQEVDMPEPPTNQHAVSVAPRARKRRRNGQSRTHPYKRHPVSVSMFEVLGVACVVIPVSGTRRTLQRQRTEEDSNVPPDCAPRRHRNAATNLIIVCRSSDSAPNSWFAGQETLQKGLTVVSDHWLRHFLSLFDTVKAEHVVLHSAIDLDSRWVPMPTMAEYVNATTVNRKTSTVGRSSSPTACLGTSDVPMLVVRYQLLCLLA</sequence>
<evidence type="ECO:0000313" key="2">
    <source>
        <dbReference type="EMBL" id="KAF2447823.1"/>
    </source>
</evidence>
<comment type="caution">
    <text evidence="2">The sequence shown here is derived from an EMBL/GenBank/DDBJ whole genome shotgun (WGS) entry which is preliminary data.</text>
</comment>
<organism evidence="2 3">
    <name type="scientific">Karstenula rhodostoma CBS 690.94</name>
    <dbReference type="NCBI Taxonomy" id="1392251"/>
    <lineage>
        <taxon>Eukaryota</taxon>
        <taxon>Fungi</taxon>
        <taxon>Dikarya</taxon>
        <taxon>Ascomycota</taxon>
        <taxon>Pezizomycotina</taxon>
        <taxon>Dothideomycetes</taxon>
        <taxon>Pleosporomycetidae</taxon>
        <taxon>Pleosporales</taxon>
        <taxon>Massarineae</taxon>
        <taxon>Didymosphaeriaceae</taxon>
        <taxon>Karstenula</taxon>
    </lineage>
</organism>
<feature type="compositionally biased region" description="Basic residues" evidence="1">
    <location>
        <begin position="52"/>
        <end position="68"/>
    </location>
</feature>
<protein>
    <submittedName>
        <fullName evidence="2">Uncharacterized protein</fullName>
    </submittedName>
</protein>
<dbReference type="OrthoDB" id="3693282at2759"/>
<dbReference type="Proteomes" id="UP000799764">
    <property type="component" value="Unassembled WGS sequence"/>
</dbReference>
<accession>A0A9P4PR36</accession>
<evidence type="ECO:0000256" key="1">
    <source>
        <dbReference type="SAM" id="MobiDB-lite"/>
    </source>
</evidence>
<reference evidence="2" key="1">
    <citation type="journal article" date="2020" name="Stud. Mycol.">
        <title>101 Dothideomycetes genomes: a test case for predicting lifestyles and emergence of pathogens.</title>
        <authorList>
            <person name="Haridas S."/>
            <person name="Albert R."/>
            <person name="Binder M."/>
            <person name="Bloem J."/>
            <person name="Labutti K."/>
            <person name="Salamov A."/>
            <person name="Andreopoulos B."/>
            <person name="Baker S."/>
            <person name="Barry K."/>
            <person name="Bills G."/>
            <person name="Bluhm B."/>
            <person name="Cannon C."/>
            <person name="Castanera R."/>
            <person name="Culley D."/>
            <person name="Daum C."/>
            <person name="Ezra D."/>
            <person name="Gonzalez J."/>
            <person name="Henrissat B."/>
            <person name="Kuo A."/>
            <person name="Liang C."/>
            <person name="Lipzen A."/>
            <person name="Lutzoni F."/>
            <person name="Magnuson J."/>
            <person name="Mondo S."/>
            <person name="Nolan M."/>
            <person name="Ohm R."/>
            <person name="Pangilinan J."/>
            <person name="Park H.-J."/>
            <person name="Ramirez L."/>
            <person name="Alfaro M."/>
            <person name="Sun H."/>
            <person name="Tritt A."/>
            <person name="Yoshinaga Y."/>
            <person name="Zwiers L.-H."/>
            <person name="Turgeon B."/>
            <person name="Goodwin S."/>
            <person name="Spatafora J."/>
            <person name="Crous P."/>
            <person name="Grigoriev I."/>
        </authorList>
    </citation>
    <scope>NUCLEOTIDE SEQUENCE</scope>
    <source>
        <strain evidence="2">CBS 690.94</strain>
    </source>
</reference>
<gene>
    <name evidence="2" type="ORF">P171DRAFT_232593</name>
</gene>
<proteinExistence type="predicted"/>
<name>A0A9P4PR36_9PLEO</name>
<keyword evidence="3" id="KW-1185">Reference proteome</keyword>
<feature type="region of interest" description="Disordered" evidence="1">
    <location>
        <begin position="94"/>
        <end position="114"/>
    </location>
</feature>
<dbReference type="EMBL" id="MU001496">
    <property type="protein sequence ID" value="KAF2447823.1"/>
    <property type="molecule type" value="Genomic_DNA"/>
</dbReference>